<organism evidence="1 2">
    <name type="scientific">Desulfosporosinus orientis (strain ATCC 19365 / DSM 765 / NCIMB 8382 / VKM B-1628 / Singapore I)</name>
    <name type="common">Desulfotomaculum orientis</name>
    <dbReference type="NCBI Taxonomy" id="768706"/>
    <lineage>
        <taxon>Bacteria</taxon>
        <taxon>Bacillati</taxon>
        <taxon>Bacillota</taxon>
        <taxon>Clostridia</taxon>
        <taxon>Eubacteriales</taxon>
        <taxon>Desulfitobacteriaceae</taxon>
        <taxon>Desulfosporosinus</taxon>
    </lineage>
</organism>
<dbReference type="InterPro" id="IPR017695">
    <property type="entry name" value="Se-dep_Mo_hydrolase_YqeB"/>
</dbReference>
<dbReference type="EMBL" id="CP003108">
    <property type="protein sequence ID" value="AET67040.1"/>
    <property type="molecule type" value="Genomic_DNA"/>
</dbReference>
<dbReference type="Gene3D" id="3.40.630.10">
    <property type="entry name" value="Zn peptidases"/>
    <property type="match status" value="1"/>
</dbReference>
<dbReference type="KEGG" id="dor:Desor_1379"/>
<reference evidence="1 2" key="2">
    <citation type="journal article" date="2012" name="J. Bacteriol.">
        <title>Complete genome sequences of Desulfosporosinus orientis DSM765T, Desulfosporosinus youngiae DSM17734T, Desulfosporosinus meridiei DSM13257T, and Desulfosporosinus acidiphilus DSM22704T.</title>
        <authorList>
            <person name="Pester M."/>
            <person name="Brambilla E."/>
            <person name="Alazard D."/>
            <person name="Rattei T."/>
            <person name="Weinmaier T."/>
            <person name="Han J."/>
            <person name="Lucas S."/>
            <person name="Lapidus A."/>
            <person name="Cheng J.F."/>
            <person name="Goodwin L."/>
            <person name="Pitluck S."/>
            <person name="Peters L."/>
            <person name="Ovchinnikova G."/>
            <person name="Teshima H."/>
            <person name="Detter J.C."/>
            <person name="Han C.S."/>
            <person name="Tapia R."/>
            <person name="Land M.L."/>
            <person name="Hauser L."/>
            <person name="Kyrpides N.C."/>
            <person name="Ivanova N.N."/>
            <person name="Pagani I."/>
            <person name="Huntmann M."/>
            <person name="Wei C.L."/>
            <person name="Davenport K.W."/>
            <person name="Daligault H."/>
            <person name="Chain P.S."/>
            <person name="Chen A."/>
            <person name="Mavromatis K."/>
            <person name="Markowitz V."/>
            <person name="Szeto E."/>
            <person name="Mikhailova N."/>
            <person name="Pati A."/>
            <person name="Wagner M."/>
            <person name="Woyke T."/>
            <person name="Ollivier B."/>
            <person name="Klenk H.P."/>
            <person name="Spring S."/>
            <person name="Loy A."/>
        </authorList>
    </citation>
    <scope>NUCLEOTIDE SEQUENCE [LARGE SCALE GENOMIC DNA]</scope>
    <source>
        <strain evidence="2">ATCC 19365 / DSM 765 / NCIMB 8382 / VKM B-1628</strain>
    </source>
</reference>
<dbReference type="HOGENOM" id="CLU_082089_1_0_9"/>
<dbReference type="eggNOG" id="COG0511">
    <property type="taxonomic scope" value="Bacteria"/>
</dbReference>
<name>G7W5V2_DESOD</name>
<gene>
    <name evidence="1" type="ordered locus">Desor_1379</name>
</gene>
<dbReference type="AlphaFoldDB" id="G7W5V2"/>
<dbReference type="OrthoDB" id="9815497at2"/>
<dbReference type="Proteomes" id="UP000006346">
    <property type="component" value="Chromosome"/>
</dbReference>
<protein>
    <submittedName>
        <fullName evidence="1">Selenium-dependent molybdenum hydroxylase system protein, YqeB family</fullName>
    </submittedName>
</protein>
<proteinExistence type="predicted"/>
<dbReference type="RefSeq" id="WP_014183859.1">
    <property type="nucleotide sequence ID" value="NC_016584.1"/>
</dbReference>
<evidence type="ECO:0000313" key="1">
    <source>
        <dbReference type="EMBL" id="AET67040.1"/>
    </source>
</evidence>
<sequence length="281" mass="30130">MVNNLVNNRPLVLIRGAGEQASGVGWAFSKAGFRVLMTEVSKPLMVRWPVCFGTAVEEGQWQVEGIKACCVSSTGSECEDAWLEGKIPVLVDPELRRLSELMPLILVDAIMAKQNLGTKRTMAPLTIGLGPGFKAGEDVDIVIETNRGHNLGRIIYQGPAQPNTGVPGEIKGISRERVIYSTTAGIFRAKRAIGDQVSAGDCVGEIVEENRTTQVVSLIDGVLRGLLRTNITIPANVKIGDVDPRGEESFCWTISEKARAIGSAVLLSVMESGFLAAPSQT</sequence>
<reference evidence="2" key="1">
    <citation type="submission" date="2011-11" db="EMBL/GenBank/DDBJ databases">
        <title>Complete sequence of Desulfosporosinus orientis DSM 765.</title>
        <authorList>
            <person name="Lucas S."/>
            <person name="Han J."/>
            <person name="Lapidus A."/>
            <person name="Cheng J.-F."/>
            <person name="Goodwin L."/>
            <person name="Pitluck S."/>
            <person name="Peters L."/>
            <person name="Ovchinnikova G."/>
            <person name="Teshima H."/>
            <person name="Detter J.C."/>
            <person name="Han C."/>
            <person name="Tapia R."/>
            <person name="Land M."/>
            <person name="Hauser L."/>
            <person name="Kyrpides N."/>
            <person name="Ivanova N."/>
            <person name="Pagani I."/>
            <person name="Pester M."/>
            <person name="Spring S."/>
            <person name="Ollivier B."/>
            <person name="Rattei T."/>
            <person name="Klenk H.-P."/>
            <person name="Wagner M."/>
            <person name="Loy A."/>
            <person name="Woyke T."/>
        </authorList>
    </citation>
    <scope>NUCLEOTIDE SEQUENCE [LARGE SCALE GENOMIC DNA]</scope>
    <source>
        <strain evidence="2">ATCC 19365 / DSM 765 / NCIMB 8382 / VKM B-1628</strain>
    </source>
</reference>
<dbReference type="NCBIfam" id="TIGR03309">
    <property type="entry name" value="matur_yqeB"/>
    <property type="match status" value="1"/>
</dbReference>
<accession>G7W5V2</accession>
<dbReference type="PATRIC" id="fig|768706.3.peg.1366"/>
<dbReference type="STRING" id="768706.Desor_1379"/>
<keyword evidence="2" id="KW-1185">Reference proteome</keyword>
<evidence type="ECO:0000313" key="2">
    <source>
        <dbReference type="Proteomes" id="UP000006346"/>
    </source>
</evidence>